<feature type="transmembrane region" description="Helical" evidence="1">
    <location>
        <begin position="58"/>
        <end position="81"/>
    </location>
</feature>
<keyword evidence="1" id="KW-1133">Transmembrane helix</keyword>
<reference evidence="2" key="1">
    <citation type="journal article" date="2020" name="Nature">
        <title>Giant virus diversity and host interactions through global metagenomics.</title>
        <authorList>
            <person name="Schulz F."/>
            <person name="Roux S."/>
            <person name="Paez-Espino D."/>
            <person name="Jungbluth S."/>
            <person name="Walsh D.A."/>
            <person name="Denef V.J."/>
            <person name="McMahon K.D."/>
            <person name="Konstantinidis K.T."/>
            <person name="Eloe-Fadrosh E.A."/>
            <person name="Kyrpides N.C."/>
            <person name="Woyke T."/>
        </authorList>
    </citation>
    <scope>NUCLEOTIDE SEQUENCE</scope>
    <source>
        <strain evidence="2">GVMAG-M-3300023179-99</strain>
    </source>
</reference>
<protein>
    <submittedName>
        <fullName evidence="2">Uncharacterized protein</fullName>
    </submittedName>
</protein>
<accession>A0A6C0HGA7</accession>
<evidence type="ECO:0000256" key="1">
    <source>
        <dbReference type="SAM" id="Phobius"/>
    </source>
</evidence>
<feature type="transmembrane region" description="Helical" evidence="1">
    <location>
        <begin position="30"/>
        <end position="51"/>
    </location>
</feature>
<proteinExistence type="predicted"/>
<keyword evidence="1" id="KW-0472">Membrane</keyword>
<keyword evidence="1" id="KW-0812">Transmembrane</keyword>
<evidence type="ECO:0000313" key="2">
    <source>
        <dbReference type="EMBL" id="QHT79166.1"/>
    </source>
</evidence>
<feature type="transmembrane region" description="Helical" evidence="1">
    <location>
        <begin position="7"/>
        <end position="24"/>
    </location>
</feature>
<organism evidence="2">
    <name type="scientific">viral metagenome</name>
    <dbReference type="NCBI Taxonomy" id="1070528"/>
    <lineage>
        <taxon>unclassified sequences</taxon>
        <taxon>metagenomes</taxon>
        <taxon>organismal metagenomes</taxon>
    </lineage>
</organism>
<dbReference type="EMBL" id="MN739946">
    <property type="protein sequence ID" value="QHT79166.1"/>
    <property type="molecule type" value="Genomic_DNA"/>
</dbReference>
<sequence length="122" mass="13069">MMFVEHLCPPAVLYLMYIMVHIGLDLGLGMYITAAVKLVGGIVCVLLLDSFCEVDLGIVSWVVISTPFIITALATSVALGLNLDKGLQSLAVEHFTGEKKRKAKEVDTLGAGEPPISTNSTY</sequence>
<name>A0A6C0HGA7_9ZZZZ</name>
<dbReference type="AlphaFoldDB" id="A0A6C0HGA7"/>